<feature type="region of interest" description="Disordered" evidence="1">
    <location>
        <begin position="1"/>
        <end position="28"/>
    </location>
</feature>
<dbReference type="Proteomes" id="UP000199393">
    <property type="component" value="Chromosome I"/>
</dbReference>
<reference evidence="3" key="1">
    <citation type="submission" date="2016-06" db="EMBL/GenBank/DDBJ databases">
        <authorList>
            <person name="Varghese N."/>
        </authorList>
    </citation>
    <scope>NUCLEOTIDE SEQUENCE [LARGE SCALE GENOMIC DNA]</scope>
    <source>
        <strain evidence="3">DSM 45344</strain>
    </source>
</reference>
<protein>
    <submittedName>
        <fullName evidence="2">Uncharacterized protein</fullName>
    </submittedName>
</protein>
<organism evidence="2 3">
    <name type="scientific">Micromonospora krabiensis</name>
    <dbReference type="NCBI Taxonomy" id="307121"/>
    <lineage>
        <taxon>Bacteria</taxon>
        <taxon>Bacillati</taxon>
        <taxon>Actinomycetota</taxon>
        <taxon>Actinomycetes</taxon>
        <taxon>Micromonosporales</taxon>
        <taxon>Micromonosporaceae</taxon>
        <taxon>Micromonospora</taxon>
    </lineage>
</organism>
<name>A0A1C3NA23_9ACTN</name>
<dbReference type="AlphaFoldDB" id="A0A1C3NA23"/>
<keyword evidence="3" id="KW-1185">Reference proteome</keyword>
<dbReference type="RefSeq" id="WP_377520069.1">
    <property type="nucleotide sequence ID" value="NZ_JBHRWG010000002.1"/>
</dbReference>
<dbReference type="STRING" id="307121.GA0070620_4992"/>
<dbReference type="EMBL" id="LT598496">
    <property type="protein sequence ID" value="SBV29420.1"/>
    <property type="molecule type" value="Genomic_DNA"/>
</dbReference>
<gene>
    <name evidence="2" type="ORF">GA0070620_4992</name>
</gene>
<evidence type="ECO:0000313" key="2">
    <source>
        <dbReference type="EMBL" id="SBV29420.1"/>
    </source>
</evidence>
<evidence type="ECO:0000313" key="3">
    <source>
        <dbReference type="Proteomes" id="UP000199393"/>
    </source>
</evidence>
<proteinExistence type="predicted"/>
<accession>A0A1C3NA23</accession>
<evidence type="ECO:0000256" key="1">
    <source>
        <dbReference type="SAM" id="MobiDB-lite"/>
    </source>
</evidence>
<sequence length="52" mass="5351">MPVSALDQHLKGNCRPSAHPGTALPDRGAPARAEFASCRSARSIVHGTGAAR</sequence>